<name>A0A3P5WKU3_9RHOB</name>
<protein>
    <submittedName>
        <fullName evidence="1">Uncharacterized protein</fullName>
    </submittedName>
</protein>
<keyword evidence="2" id="KW-1185">Reference proteome</keyword>
<sequence>MGVALQHKYTNYEELCRHEVEGIDYSGAAKPI</sequence>
<reference evidence="1 2" key="1">
    <citation type="submission" date="2018-11" db="EMBL/GenBank/DDBJ databases">
        <authorList>
            <person name="Criscuolo A."/>
        </authorList>
    </citation>
    <scope>NUCLEOTIDE SEQUENCE [LARGE SCALE GENOMIC DNA]</scope>
    <source>
        <strain evidence="1">ACIP111625</strain>
    </source>
</reference>
<organism evidence="1 2">
    <name type="scientific">Pseudogemmobacter humi</name>
    <dbReference type="NCBI Taxonomy" id="2483812"/>
    <lineage>
        <taxon>Bacteria</taxon>
        <taxon>Pseudomonadati</taxon>
        <taxon>Pseudomonadota</taxon>
        <taxon>Alphaproteobacteria</taxon>
        <taxon>Rhodobacterales</taxon>
        <taxon>Paracoccaceae</taxon>
        <taxon>Pseudogemmobacter</taxon>
    </lineage>
</organism>
<evidence type="ECO:0000313" key="1">
    <source>
        <dbReference type="EMBL" id="VDC19223.1"/>
    </source>
</evidence>
<dbReference type="Proteomes" id="UP000277498">
    <property type="component" value="Unassembled WGS sequence"/>
</dbReference>
<proteinExistence type="predicted"/>
<accession>A0A3P5WKU3</accession>
<dbReference type="EMBL" id="UXAW01000029">
    <property type="protein sequence ID" value="VDC19223.1"/>
    <property type="molecule type" value="Genomic_DNA"/>
</dbReference>
<gene>
    <name evidence="1" type="ORF">XINFAN_00119</name>
</gene>
<evidence type="ECO:0000313" key="2">
    <source>
        <dbReference type="Proteomes" id="UP000277498"/>
    </source>
</evidence>
<dbReference type="AlphaFoldDB" id="A0A3P5WKU3"/>